<keyword evidence="4 6" id="KW-1133">Transmembrane helix</keyword>
<feature type="transmembrane region" description="Helical" evidence="6">
    <location>
        <begin position="412"/>
        <end position="433"/>
    </location>
</feature>
<dbReference type="RefSeq" id="WP_004807258.1">
    <property type="nucleotide sequence ID" value="NZ_CP116394.1"/>
</dbReference>
<comment type="subcellular location">
    <subcellularLocation>
        <location evidence="1">Membrane</location>
        <topology evidence="1">Multi-pass membrane protein</topology>
    </subcellularLocation>
</comment>
<evidence type="ECO:0000256" key="2">
    <source>
        <dbReference type="ARBA" id="ARBA00008333"/>
    </source>
</evidence>
<proteinExistence type="inferred from homology"/>
<feature type="transmembrane region" description="Helical" evidence="6">
    <location>
        <begin position="497"/>
        <end position="516"/>
    </location>
</feature>
<feature type="transmembrane region" description="Helical" evidence="6">
    <location>
        <begin position="333"/>
        <end position="354"/>
    </location>
</feature>
<gene>
    <name evidence="8" type="ORF">PIG85_08605</name>
</gene>
<dbReference type="PANTHER" id="PTHR31632:SF2">
    <property type="entry name" value="PLASMA MEMBRANE IRON PERMEASE"/>
    <property type="match status" value="1"/>
</dbReference>
<accession>A0AB38XMW4</accession>
<evidence type="ECO:0000313" key="8">
    <source>
        <dbReference type="EMBL" id="WCE45697.1"/>
    </source>
</evidence>
<sequence length="528" mass="57006">MSPTRSSKTQLRGLLLLVFVALLVFSLAPNSLADEGGKWTQVAERIGTNLDKAQKALDKGDKDGAKEAMQEARYGEFVRTGFESAVNGKISGGDASHSDMEFGALSQAIKKGDTAEAKRIIDGLKSHISDNARVLDGGTVKTKDLRVSNGKWGQVATTMNGILDQAVKESKKGNADTAKDKVNEAYYGHYETTGFEKMTGARVNGARVSSIELEFSLIKKAISEKKTDEVAQRIDQLKPQLIEDANKLDGFDGSGKSAGGSTSIFLGSFLVILREGMEAILVVAAVIAYLVKAGHANKTKYVWMGAAIALLMSIGLAVAFSELASLAGKNQELLEGLTALVAVAMLIWVSNWMLGKSNQKAWDKFIKDKTDTSLTRGSLISLAFVAFLAVLREGAETILFYQPVIAMAGDDMHLVWIGLAVGVVCLVIIYALIRIFSVRIPLRPFFIVTSIFLAIMAFTFTGSGIKELQEADALPATPLDGWPTVDLLGIYPRVENLLAQAIVLVIIGGLFVYAYLKQRRARALDETK</sequence>
<evidence type="ECO:0000256" key="6">
    <source>
        <dbReference type="SAM" id="Phobius"/>
    </source>
</evidence>
<keyword evidence="3 6" id="KW-0812">Transmembrane</keyword>
<feature type="transmembrane region" description="Helical" evidence="6">
    <location>
        <begin position="374"/>
        <end position="392"/>
    </location>
</feature>
<dbReference type="GO" id="GO:0015093">
    <property type="term" value="F:ferrous iron transmembrane transporter activity"/>
    <property type="evidence" value="ECO:0007669"/>
    <property type="project" value="TreeGrafter"/>
</dbReference>
<evidence type="ECO:0000256" key="4">
    <source>
        <dbReference type="ARBA" id="ARBA00022989"/>
    </source>
</evidence>
<evidence type="ECO:0000256" key="3">
    <source>
        <dbReference type="ARBA" id="ARBA00022692"/>
    </source>
</evidence>
<dbReference type="InterPro" id="IPR004923">
    <property type="entry name" value="FTR1/Fip1/EfeU"/>
</dbReference>
<dbReference type="Pfam" id="PF03239">
    <property type="entry name" value="FTR1"/>
    <property type="match status" value="1"/>
</dbReference>
<feature type="chain" id="PRO_5044274946" evidence="7">
    <location>
        <begin position="34"/>
        <end position="528"/>
    </location>
</feature>
<keyword evidence="5 6" id="KW-0472">Membrane</keyword>
<dbReference type="EMBL" id="CP116394">
    <property type="protein sequence ID" value="WCE45697.1"/>
    <property type="molecule type" value="Genomic_DNA"/>
</dbReference>
<feature type="transmembrane region" description="Helical" evidence="6">
    <location>
        <begin position="301"/>
        <end position="321"/>
    </location>
</feature>
<evidence type="ECO:0000256" key="5">
    <source>
        <dbReference type="ARBA" id="ARBA00023136"/>
    </source>
</evidence>
<protein>
    <submittedName>
        <fullName evidence="8">FTR1 family iron permease</fullName>
    </submittedName>
</protein>
<dbReference type="GO" id="GO:0033573">
    <property type="term" value="C:high-affinity iron permease complex"/>
    <property type="evidence" value="ECO:0007669"/>
    <property type="project" value="InterPro"/>
</dbReference>
<evidence type="ECO:0000256" key="1">
    <source>
        <dbReference type="ARBA" id="ARBA00004141"/>
    </source>
</evidence>
<evidence type="ECO:0000256" key="7">
    <source>
        <dbReference type="SAM" id="SignalP"/>
    </source>
</evidence>
<name>A0AB38XMW4_9ACTO</name>
<dbReference type="AlphaFoldDB" id="A0AB38XMW4"/>
<dbReference type="Proteomes" id="UP001211044">
    <property type="component" value="Chromosome"/>
</dbReference>
<dbReference type="PANTHER" id="PTHR31632">
    <property type="entry name" value="IRON TRANSPORTER FTH1"/>
    <property type="match status" value="1"/>
</dbReference>
<feature type="transmembrane region" description="Helical" evidence="6">
    <location>
        <begin position="264"/>
        <end position="289"/>
    </location>
</feature>
<reference evidence="8" key="1">
    <citation type="submission" date="2023-01" db="EMBL/GenBank/DDBJ databases">
        <title>Comparative Genomic Analysis of the Clinically-Derived Winkia Strain NY0527 Provides Evidence into the Taxonomic Reassignment of Winkia neuii and Characterizes Their Virulence Traits.</title>
        <authorList>
            <person name="Cai X."/>
            <person name="Peng Y."/>
            <person name="Li M."/>
            <person name="Qiu Y."/>
            <person name="Wang Y."/>
            <person name="Xu L."/>
            <person name="Hou Q."/>
        </authorList>
    </citation>
    <scope>NUCLEOTIDE SEQUENCE</scope>
    <source>
        <strain evidence="8">NY0527</strain>
    </source>
</reference>
<feature type="signal peptide" evidence="7">
    <location>
        <begin position="1"/>
        <end position="33"/>
    </location>
</feature>
<feature type="transmembrane region" description="Helical" evidence="6">
    <location>
        <begin position="445"/>
        <end position="465"/>
    </location>
</feature>
<dbReference type="KEGG" id="wne:PIG85_08605"/>
<keyword evidence="7" id="KW-0732">Signal</keyword>
<organism evidence="8 9">
    <name type="scientific">Winkia neuii subsp. anitrata</name>
    <dbReference type="NCBI Taxonomy" id="29318"/>
    <lineage>
        <taxon>Bacteria</taxon>
        <taxon>Bacillati</taxon>
        <taxon>Actinomycetota</taxon>
        <taxon>Actinomycetes</taxon>
        <taxon>Actinomycetales</taxon>
        <taxon>Actinomycetaceae</taxon>
        <taxon>Winkia</taxon>
    </lineage>
</organism>
<comment type="similarity">
    <text evidence="2">Belongs to the oxidase-dependent Fe transporter (OFeT) (TC 9.A.10.1) family.</text>
</comment>
<evidence type="ECO:0000313" key="9">
    <source>
        <dbReference type="Proteomes" id="UP001211044"/>
    </source>
</evidence>